<dbReference type="EMBL" id="SDDH01000001">
    <property type="protein sequence ID" value="TCY74358.1"/>
    <property type="molecule type" value="Genomic_DNA"/>
</dbReference>
<dbReference type="AlphaFoldDB" id="A0A483MJW2"/>
<evidence type="ECO:0000313" key="2">
    <source>
        <dbReference type="EMBL" id="TCX47072.1"/>
    </source>
</evidence>
<protein>
    <recommendedName>
        <fullName evidence="7">Morphogenetic protein</fullName>
    </recommendedName>
</protein>
<evidence type="ECO:0000313" key="4">
    <source>
        <dbReference type="EMBL" id="TCX87801.1"/>
    </source>
</evidence>
<organism evidence="4">
    <name type="scientific">Klebsiella pneumoniae</name>
    <dbReference type="NCBI Taxonomy" id="573"/>
    <lineage>
        <taxon>Bacteria</taxon>
        <taxon>Pseudomonadati</taxon>
        <taxon>Pseudomonadota</taxon>
        <taxon>Gammaproteobacteria</taxon>
        <taxon>Enterobacterales</taxon>
        <taxon>Enterobacteriaceae</taxon>
        <taxon>Klebsiella/Raoultella group</taxon>
        <taxon>Klebsiella</taxon>
        <taxon>Klebsiella pneumoniae complex</taxon>
    </lineage>
</organism>
<reference evidence="4" key="1">
    <citation type="submission" date="2019-01" db="EMBL/GenBank/DDBJ databases">
        <authorList>
            <person name="Lista F."/>
            <person name="Anselmo A."/>
        </authorList>
    </citation>
    <scope>NUCLEOTIDE SEQUENCE</scope>
    <source>
        <strain evidence="3">12S</strain>
        <strain evidence="6">14R</strain>
        <strain evidence="2">14S</strain>
        <strain evidence="1">16S</strain>
        <strain evidence="5">6S</strain>
        <strain evidence="4">7S</strain>
    </source>
</reference>
<evidence type="ECO:0008006" key="7">
    <source>
        <dbReference type="Google" id="ProtNLM"/>
    </source>
</evidence>
<sequence>MKERGMIFNSEMVRAILDGRKTQTRRIMKVQPESNQLGLLLITDSTKHSDIGKYHWAESNATGNHVRSKLFSSPFGAVGERIWVRETWATLGNEDGCYVDWEDNLCKGDERSAARIYRASCEQRPGDYGLWSIPDDAYWKPHTKEHKFEGAWRPSIHMPRWASRILLEITDVRVERLNAISEEDAQREGVHTEVWDQTVVARNYAARDEFFQFWSEDMPHYVEMNQLYRSSFRSLWESIYGAENWQANPWVWVISFKRVEGGAA</sequence>
<comment type="caution">
    <text evidence="4">The sequence shown here is derived from an EMBL/GenBank/DDBJ whole genome shotgun (WGS) entry which is preliminary data.</text>
</comment>
<evidence type="ECO:0000313" key="1">
    <source>
        <dbReference type="EMBL" id="TCX30398.1"/>
    </source>
</evidence>
<dbReference type="EMBL" id="SDCI01000003">
    <property type="protein sequence ID" value="TCX47072.1"/>
    <property type="molecule type" value="Genomic_DNA"/>
</dbReference>
<evidence type="ECO:0000313" key="3">
    <source>
        <dbReference type="EMBL" id="TCX58409.1"/>
    </source>
</evidence>
<dbReference type="RefSeq" id="WP_023158869.1">
    <property type="nucleotide sequence ID" value="NZ_CAAGTS010000006.1"/>
</dbReference>
<dbReference type="EMBL" id="SDCG01000003">
    <property type="protein sequence ID" value="TCX30398.1"/>
    <property type="molecule type" value="Genomic_DNA"/>
</dbReference>
<proteinExistence type="predicted"/>
<evidence type="ECO:0000313" key="6">
    <source>
        <dbReference type="EMBL" id="TCY74358.1"/>
    </source>
</evidence>
<evidence type="ECO:0000313" key="5">
    <source>
        <dbReference type="EMBL" id="TCX89397.1"/>
    </source>
</evidence>
<dbReference type="EMBL" id="SDCP01000002">
    <property type="protein sequence ID" value="TCX87801.1"/>
    <property type="molecule type" value="Genomic_DNA"/>
</dbReference>
<dbReference type="EMBL" id="SDCQ01000014">
    <property type="protein sequence ID" value="TCX89397.1"/>
    <property type="molecule type" value="Genomic_DNA"/>
</dbReference>
<dbReference type="EMBL" id="SDCK01000001">
    <property type="protein sequence ID" value="TCX58409.1"/>
    <property type="molecule type" value="Genomic_DNA"/>
</dbReference>
<accession>A0A483MJW2</accession>
<gene>
    <name evidence="1" type="ORF">ETE70_06275</name>
    <name evidence="3" type="ORF">ETE72_01455</name>
    <name evidence="5" type="ORF">ETE87_14890</name>
    <name evidence="4" type="ORF">ETE99_02845</name>
    <name evidence="2" type="ORF">ETF02_05325</name>
    <name evidence="6" type="ORF">ETH45_01065</name>
</gene>
<name>A0A483MJW2_KLEPN</name>